<name>A0ABM1EQS7_PRICU</name>
<dbReference type="InterPro" id="IPR025650">
    <property type="entry name" value="Alkyl-DHAP_Synthase"/>
</dbReference>
<dbReference type="RefSeq" id="XP_014674548.1">
    <property type="nucleotide sequence ID" value="XM_014819062.1"/>
</dbReference>
<organism evidence="9 10">
    <name type="scientific">Priapulus caudatus</name>
    <name type="common">Priapulid worm</name>
    <dbReference type="NCBI Taxonomy" id="37621"/>
    <lineage>
        <taxon>Eukaryota</taxon>
        <taxon>Metazoa</taxon>
        <taxon>Ecdysozoa</taxon>
        <taxon>Scalidophora</taxon>
        <taxon>Priapulida</taxon>
        <taxon>Priapulimorpha</taxon>
        <taxon>Priapulimorphida</taxon>
        <taxon>Priapulidae</taxon>
        <taxon>Priapulus</taxon>
    </lineage>
</organism>
<evidence type="ECO:0000256" key="3">
    <source>
        <dbReference type="ARBA" id="ARBA00012385"/>
    </source>
</evidence>
<evidence type="ECO:0000256" key="4">
    <source>
        <dbReference type="ARBA" id="ARBA00022630"/>
    </source>
</evidence>
<evidence type="ECO:0000256" key="1">
    <source>
        <dbReference type="ARBA" id="ARBA00004670"/>
    </source>
</evidence>
<dbReference type="Gene3D" id="1.10.45.10">
    <property type="entry name" value="Vanillyl-alcohol Oxidase, Chain A, domain 4"/>
    <property type="match status" value="1"/>
</dbReference>
<evidence type="ECO:0000256" key="7">
    <source>
        <dbReference type="SAM" id="MobiDB-lite"/>
    </source>
</evidence>
<comment type="cofactor">
    <cofactor evidence="6">
        <name>FAD</name>
        <dbReference type="ChEBI" id="CHEBI:57692"/>
    </cofactor>
</comment>
<keyword evidence="9" id="KW-1185">Reference proteome</keyword>
<keyword evidence="6" id="KW-0443">Lipid metabolism</keyword>
<proteinExistence type="inferred from homology"/>
<dbReference type="Pfam" id="PF02913">
    <property type="entry name" value="FAD-oxidase_C"/>
    <property type="match status" value="1"/>
</dbReference>
<dbReference type="Gene3D" id="3.30.465.10">
    <property type="match status" value="1"/>
</dbReference>
<gene>
    <name evidence="10" type="primary">LOC106814713</name>
</gene>
<dbReference type="InterPro" id="IPR016166">
    <property type="entry name" value="FAD-bd_PCMH"/>
</dbReference>
<dbReference type="InterPro" id="IPR016171">
    <property type="entry name" value="Vanillyl_alc_oxidase_C-sub2"/>
</dbReference>
<dbReference type="Gene3D" id="3.30.43.10">
    <property type="entry name" value="Uridine Diphospho-n-acetylenolpyruvylglucosamine Reductase, domain 2"/>
    <property type="match status" value="1"/>
</dbReference>
<comment type="similarity">
    <text evidence="2 6">Belongs to the FAD-binding oxidoreductase/transferase type 4 family.</text>
</comment>
<evidence type="ECO:0000256" key="5">
    <source>
        <dbReference type="ARBA" id="ARBA00022827"/>
    </source>
</evidence>
<dbReference type="InterPro" id="IPR004113">
    <property type="entry name" value="FAD-bd_oxidored_4_C"/>
</dbReference>
<keyword evidence="6" id="KW-0444">Lipid biosynthesis</keyword>
<evidence type="ECO:0000256" key="6">
    <source>
        <dbReference type="RuleBase" id="RU363113"/>
    </source>
</evidence>
<dbReference type="EC" id="2.5.1.26" evidence="3 6"/>
<feature type="compositionally biased region" description="Polar residues" evidence="7">
    <location>
        <begin position="18"/>
        <end position="31"/>
    </location>
</feature>
<dbReference type="PANTHER" id="PTHR46568">
    <property type="entry name" value="ALKYLDIHYDROXYACETONEPHOSPHATE SYNTHASE, PEROXISOMAL"/>
    <property type="match status" value="1"/>
</dbReference>
<dbReference type="InterPro" id="IPR016167">
    <property type="entry name" value="FAD-bd_PCMH_sub1"/>
</dbReference>
<dbReference type="InterPro" id="IPR006094">
    <property type="entry name" value="Oxid_FAD_bind_N"/>
</dbReference>
<reference evidence="10" key="1">
    <citation type="submission" date="2025-08" db="UniProtKB">
        <authorList>
            <consortium name="RefSeq"/>
        </authorList>
    </citation>
    <scope>IDENTIFICATION</scope>
</reference>
<comment type="subcellular location">
    <subcellularLocation>
        <location evidence="6">Peroxisome</location>
    </subcellularLocation>
</comment>
<feature type="region of interest" description="Disordered" evidence="7">
    <location>
        <begin position="1"/>
        <end position="31"/>
    </location>
</feature>
<comment type="function">
    <text evidence="6">Catalyzes the exchange of an acyl for a long-chain alkyl group and the formation of the ether bond in the biosynthesis of ether phospholipids.</text>
</comment>
<sequence length="629" mass="69334">MAGKSRGVVSVEGKNGEFSESTNSNVTSQNKKAFQEATLKNSIPKRRQELLKWNGWGYRDSELIMNAKQQVELTGHRYKLSGTVMPALKDWLLSNLGARLDYTRPSQPGLTAAELPSPVINQVFLEELVTSGVDHSVDCQDRLFRAHGHTLHEVFALREGNFDRIPDLVVWPVCHDEVVKVVDLACKHNVVIIPFGGGTSVTQAVECPATESRMIVSLDTSQMSRILWLDEKNLTACIEAGVIGQDLERKLEEKGYCTGHEPDSFEFSSLGGWVATRASGMKKNVYGNIEDLVVHLRAVTPRGVLEKGCQVPRISSGPDLHHVLLGSEGTLGVVTEVIMKVRPRPPCQKYGSVVFSGFETGVACLREVARQRCAPASIRLVDNEQFIFGQALKPEVNSIIQSFVDGIKKIYLTKWKGFDPKQMCVATLLFEGTHKDVEVQEKKVYEIASMFGGLPAGEENGQRGYDLTFLIAYIRDLGFHYGVISESFETSVPWDRVVDLCRNVKDRLHRECKARGIPHPPFASCRVTQLYDAGACVYFYFAFCIRGLANPVSVYEEIETAARDEILACGGSISHHHGVGKLRQRWLAQTVSGPGLGLLRAVKQHLDPQNIFGSGNLLGAAAAGPASKL</sequence>
<evidence type="ECO:0000256" key="2">
    <source>
        <dbReference type="ARBA" id="ARBA00008000"/>
    </source>
</evidence>
<comment type="pathway">
    <text evidence="1 6">Glycerolipid metabolism; ether lipid biosynthesis.</text>
</comment>
<keyword evidence="6" id="KW-0576">Peroxisome</keyword>
<dbReference type="InterPro" id="IPR036318">
    <property type="entry name" value="FAD-bd_PCMH-like_sf"/>
</dbReference>
<protein>
    <recommendedName>
        <fullName evidence="3 6">Alkylglycerone-phosphate synthase</fullName>
        <shortName evidence="6">Alkyl-DHAP synthase</shortName>
        <ecNumber evidence="3 6">2.5.1.26</ecNumber>
    </recommendedName>
</protein>
<evidence type="ECO:0000313" key="9">
    <source>
        <dbReference type="Proteomes" id="UP000695022"/>
    </source>
</evidence>
<keyword evidence="6" id="KW-0808">Transferase</keyword>
<dbReference type="GeneID" id="106814713"/>
<evidence type="ECO:0000313" key="10">
    <source>
        <dbReference type="RefSeq" id="XP_014674548.1"/>
    </source>
</evidence>
<dbReference type="Gene3D" id="3.30.70.3450">
    <property type="match status" value="1"/>
</dbReference>
<keyword evidence="5 6" id="KW-0274">FAD</keyword>
<dbReference type="Gene3D" id="3.30.160.650">
    <property type="match status" value="1"/>
</dbReference>
<feature type="domain" description="FAD-binding PCMH-type" evidence="8">
    <location>
        <begin position="162"/>
        <end position="344"/>
    </location>
</feature>
<keyword evidence="4 6" id="KW-0285">Flavoprotein</keyword>
<dbReference type="Gene3D" id="3.30.300.330">
    <property type="match status" value="1"/>
</dbReference>
<dbReference type="InterPro" id="IPR016169">
    <property type="entry name" value="FAD-bd_PCMH_sub2"/>
</dbReference>
<comment type="catalytic activity">
    <reaction evidence="6">
        <text>a long chain fatty alcohol + a 1-acylglycerone 3-phosphate = a 1-O-alkylglycerone 3-phosphate + a long-chain fatty acid + H(+)</text>
        <dbReference type="Rhea" id="RHEA:36171"/>
        <dbReference type="ChEBI" id="CHEBI:15378"/>
        <dbReference type="ChEBI" id="CHEBI:17135"/>
        <dbReference type="ChEBI" id="CHEBI:57534"/>
        <dbReference type="ChEBI" id="CHEBI:57560"/>
        <dbReference type="ChEBI" id="CHEBI:73315"/>
        <dbReference type="EC" id="2.5.1.26"/>
    </reaction>
</comment>
<dbReference type="InterPro" id="IPR016164">
    <property type="entry name" value="FAD-linked_Oxase-like_C"/>
</dbReference>
<accession>A0ABM1EQS7</accession>
<dbReference type="PROSITE" id="PS51387">
    <property type="entry name" value="FAD_PCMH"/>
    <property type="match status" value="1"/>
</dbReference>
<evidence type="ECO:0000259" key="8">
    <source>
        <dbReference type="PROSITE" id="PS51387"/>
    </source>
</evidence>
<comment type="subunit">
    <text evidence="6">Homodimer.</text>
</comment>
<dbReference type="PANTHER" id="PTHR46568:SF1">
    <property type="entry name" value="ALKYLDIHYDROXYACETONEPHOSPHATE SYNTHASE, PEROXISOMAL"/>
    <property type="match status" value="1"/>
</dbReference>
<dbReference type="Pfam" id="PF01565">
    <property type="entry name" value="FAD_binding_4"/>
    <property type="match status" value="1"/>
</dbReference>
<dbReference type="SUPFAM" id="SSF55103">
    <property type="entry name" value="FAD-linked oxidases, C-terminal domain"/>
    <property type="match status" value="1"/>
</dbReference>
<dbReference type="SUPFAM" id="SSF56176">
    <property type="entry name" value="FAD-binding/transporter-associated domain-like"/>
    <property type="match status" value="1"/>
</dbReference>
<dbReference type="Proteomes" id="UP000695022">
    <property type="component" value="Unplaced"/>
</dbReference>